<sequence length="48" mass="5397">MSAIWSVAERKSLFDAKRSVQIPLVQTMTMIDIHPVARDLDISLGSRL</sequence>
<gene>
    <name evidence="1" type="ORF">TevJSym_ag01140</name>
</gene>
<proteinExistence type="predicted"/>
<dbReference type="AlphaFoldDB" id="G2FE52"/>
<accession>G2FE52</accession>
<keyword evidence="2" id="KW-1185">Reference proteome</keyword>
<evidence type="ECO:0000313" key="1">
    <source>
        <dbReference type="EMBL" id="EGW55036.1"/>
    </source>
</evidence>
<organism evidence="1 2">
    <name type="scientific">endosymbiont of Tevnia jerichonana</name>
    <name type="common">vent Tica</name>
    <dbReference type="NCBI Taxonomy" id="1049564"/>
    <lineage>
        <taxon>Bacteria</taxon>
        <taxon>Pseudomonadati</taxon>
        <taxon>Pseudomonadota</taxon>
        <taxon>Gammaproteobacteria</taxon>
        <taxon>sulfur-oxidizing symbionts</taxon>
    </lineage>
</organism>
<name>G2FE52_9GAMM</name>
<reference evidence="1 2" key="1">
    <citation type="journal article" date="2011" name="ISME J.">
        <title>The endosymbionts of the deep-sea tubeworms Riftia pachyptila and Tevnia jerichonana share an identical physiology as revealed by proteogenomic analyses.</title>
        <authorList>
            <person name="Gardebrecht A."/>
            <person name="Markert S."/>
            <person name="Felbeck H."/>
            <person name="Thuermer A."/>
            <person name="Albrecht D."/>
            <person name="Wollherr A."/>
            <person name="Kabisch J."/>
            <person name="Lehmann R."/>
            <person name="Daniel R."/>
            <person name="Liesegang H."/>
            <person name="Hecker M."/>
            <person name="Sievert S.M."/>
            <person name="Schweder T."/>
        </authorList>
    </citation>
    <scope>NUCLEOTIDE SEQUENCE [LARGE SCALE GENOMIC DNA]</scope>
</reference>
<protein>
    <submittedName>
        <fullName evidence="1">Uncharacterized protein</fullName>
    </submittedName>
</protein>
<dbReference type="EMBL" id="AFZB01000007">
    <property type="protein sequence ID" value="EGW55036.1"/>
    <property type="molecule type" value="Genomic_DNA"/>
</dbReference>
<evidence type="ECO:0000313" key="2">
    <source>
        <dbReference type="Proteomes" id="UP000005167"/>
    </source>
</evidence>
<comment type="caution">
    <text evidence="1">The sequence shown here is derived from an EMBL/GenBank/DDBJ whole genome shotgun (WGS) entry which is preliminary data.</text>
</comment>
<dbReference type="Proteomes" id="UP000005167">
    <property type="component" value="Unassembled WGS sequence"/>
</dbReference>